<dbReference type="OMA" id="WNIMEEP"/>
<dbReference type="UniPathway" id="UPA00143"/>
<proteinExistence type="predicted"/>
<dbReference type="OrthoDB" id="1114162at2759"/>
<evidence type="ECO:0000256" key="2">
    <source>
        <dbReference type="ARBA" id="ARBA00003861"/>
    </source>
</evidence>
<dbReference type="SUPFAM" id="SSF57850">
    <property type="entry name" value="RING/U-box"/>
    <property type="match status" value="1"/>
</dbReference>
<evidence type="ECO:0000313" key="9">
    <source>
        <dbReference type="Proteomes" id="UP000029120"/>
    </source>
</evidence>
<evidence type="ECO:0000313" key="8">
    <source>
        <dbReference type="EMBL" id="KFK43083.1"/>
    </source>
</evidence>
<reference evidence="9" key="1">
    <citation type="journal article" date="2015" name="Nat. Plants">
        <title>Genome expansion of Arabis alpina linked with retrotransposition and reduced symmetric DNA methylation.</title>
        <authorList>
            <person name="Willing E.M."/>
            <person name="Rawat V."/>
            <person name="Mandakova T."/>
            <person name="Maumus F."/>
            <person name="James G.V."/>
            <person name="Nordstroem K.J."/>
            <person name="Becker C."/>
            <person name="Warthmann N."/>
            <person name="Chica C."/>
            <person name="Szarzynska B."/>
            <person name="Zytnicki M."/>
            <person name="Albani M.C."/>
            <person name="Kiefer C."/>
            <person name="Bergonzi S."/>
            <person name="Castaings L."/>
            <person name="Mateos J.L."/>
            <person name="Berns M.C."/>
            <person name="Bujdoso N."/>
            <person name="Piofczyk T."/>
            <person name="de Lorenzo L."/>
            <person name="Barrero-Sicilia C."/>
            <person name="Mateos I."/>
            <person name="Piednoel M."/>
            <person name="Hagmann J."/>
            <person name="Chen-Min-Tao R."/>
            <person name="Iglesias-Fernandez R."/>
            <person name="Schuster S.C."/>
            <person name="Alonso-Blanco C."/>
            <person name="Roudier F."/>
            <person name="Carbonero P."/>
            <person name="Paz-Ares J."/>
            <person name="Davis S.J."/>
            <person name="Pecinka A."/>
            <person name="Quesneville H."/>
            <person name="Colot V."/>
            <person name="Lysak M.A."/>
            <person name="Weigel D."/>
            <person name="Coupland G."/>
            <person name="Schneeberger K."/>
        </authorList>
    </citation>
    <scope>NUCLEOTIDE SEQUENCE [LARGE SCALE GENOMIC DNA]</scope>
    <source>
        <strain evidence="9">cv. Pajares</strain>
    </source>
</reference>
<dbReference type="PANTHER" id="PTHR45647">
    <property type="entry name" value="OS02G0152300 PROTEIN"/>
    <property type="match status" value="1"/>
</dbReference>
<keyword evidence="6" id="KW-0833">Ubl conjugation pathway</keyword>
<gene>
    <name evidence="8" type="ordered locus">AALP_Aa1g076900</name>
</gene>
<keyword evidence="9" id="KW-1185">Reference proteome</keyword>
<dbReference type="InterPro" id="IPR051348">
    <property type="entry name" value="U-box_ubiquitin_ligases"/>
</dbReference>
<evidence type="ECO:0000256" key="1">
    <source>
        <dbReference type="ARBA" id="ARBA00000900"/>
    </source>
</evidence>
<name>A0A087HLT1_ARAAL</name>
<keyword evidence="5" id="KW-0808">Transferase</keyword>
<dbReference type="GO" id="GO:0016567">
    <property type="term" value="P:protein ubiquitination"/>
    <property type="evidence" value="ECO:0007669"/>
    <property type="project" value="UniProtKB-UniPathway"/>
</dbReference>
<sequence>MLTGKPPVELVGQVRKALSLGKLASVLDSKASEWPTFVATQLVNIGLRLCEPNSKDRPELTPSIVRELEQLHAPKERVVPSFYLCPILLEIMHDPQIAEDGFTYEGESIRSWFRNRHETSPMTNLKLSSLHLTRNHGLRLAIQDWLCKS</sequence>
<evidence type="ECO:0000256" key="4">
    <source>
        <dbReference type="ARBA" id="ARBA00012483"/>
    </source>
</evidence>
<evidence type="ECO:0000259" key="7">
    <source>
        <dbReference type="PROSITE" id="PS51698"/>
    </source>
</evidence>
<comment type="function">
    <text evidence="2">Functions as an E3 ubiquitin ligase.</text>
</comment>
<dbReference type="EMBL" id="CM002869">
    <property type="protein sequence ID" value="KFK43083.1"/>
    <property type="molecule type" value="Genomic_DNA"/>
</dbReference>
<evidence type="ECO:0000256" key="6">
    <source>
        <dbReference type="ARBA" id="ARBA00022786"/>
    </source>
</evidence>
<dbReference type="InterPro" id="IPR003613">
    <property type="entry name" value="Ubox_domain"/>
</dbReference>
<comment type="pathway">
    <text evidence="3">Protein modification; protein ubiquitination.</text>
</comment>
<dbReference type="Gene3D" id="3.30.40.10">
    <property type="entry name" value="Zinc/RING finger domain, C3HC4 (zinc finger)"/>
    <property type="match status" value="1"/>
</dbReference>
<dbReference type="Pfam" id="PF04564">
    <property type="entry name" value="U-box"/>
    <property type="match status" value="1"/>
</dbReference>
<dbReference type="EC" id="2.3.2.27" evidence="4"/>
<evidence type="ECO:0000256" key="3">
    <source>
        <dbReference type="ARBA" id="ARBA00004906"/>
    </source>
</evidence>
<dbReference type="Proteomes" id="UP000029120">
    <property type="component" value="Chromosome 1"/>
</dbReference>
<dbReference type="PROSITE" id="PS51698">
    <property type="entry name" value="U_BOX"/>
    <property type="match status" value="1"/>
</dbReference>
<dbReference type="GO" id="GO:0061630">
    <property type="term" value="F:ubiquitin protein ligase activity"/>
    <property type="evidence" value="ECO:0007669"/>
    <property type="project" value="UniProtKB-EC"/>
</dbReference>
<organism evidence="8 9">
    <name type="scientific">Arabis alpina</name>
    <name type="common">Alpine rock-cress</name>
    <dbReference type="NCBI Taxonomy" id="50452"/>
    <lineage>
        <taxon>Eukaryota</taxon>
        <taxon>Viridiplantae</taxon>
        <taxon>Streptophyta</taxon>
        <taxon>Embryophyta</taxon>
        <taxon>Tracheophyta</taxon>
        <taxon>Spermatophyta</taxon>
        <taxon>Magnoliopsida</taxon>
        <taxon>eudicotyledons</taxon>
        <taxon>Gunneridae</taxon>
        <taxon>Pentapetalae</taxon>
        <taxon>rosids</taxon>
        <taxon>malvids</taxon>
        <taxon>Brassicales</taxon>
        <taxon>Brassicaceae</taxon>
        <taxon>Arabideae</taxon>
        <taxon>Arabis</taxon>
    </lineage>
</organism>
<dbReference type="CDD" id="cd16655">
    <property type="entry name" value="RING-Ubox_WDSUB1-like"/>
    <property type="match status" value="1"/>
</dbReference>
<comment type="catalytic activity">
    <reaction evidence="1">
        <text>S-ubiquitinyl-[E2 ubiquitin-conjugating enzyme]-L-cysteine + [acceptor protein]-L-lysine = [E2 ubiquitin-conjugating enzyme]-L-cysteine + N(6)-ubiquitinyl-[acceptor protein]-L-lysine.</text>
        <dbReference type="EC" id="2.3.2.27"/>
    </reaction>
</comment>
<dbReference type="SMART" id="SM00504">
    <property type="entry name" value="Ubox"/>
    <property type="match status" value="1"/>
</dbReference>
<dbReference type="AlphaFoldDB" id="A0A087HLT1"/>
<accession>A0A087HLT1</accession>
<dbReference type="PANTHER" id="PTHR45647:SF43">
    <property type="entry name" value="OS10G0100500 PROTEIN"/>
    <property type="match status" value="1"/>
</dbReference>
<dbReference type="InterPro" id="IPR013083">
    <property type="entry name" value="Znf_RING/FYVE/PHD"/>
</dbReference>
<dbReference type="eggNOG" id="ENOG502QQ1P">
    <property type="taxonomic scope" value="Eukaryota"/>
</dbReference>
<feature type="domain" description="U-box" evidence="7">
    <location>
        <begin position="78"/>
        <end position="149"/>
    </location>
</feature>
<evidence type="ECO:0000256" key="5">
    <source>
        <dbReference type="ARBA" id="ARBA00022679"/>
    </source>
</evidence>
<protein>
    <recommendedName>
        <fullName evidence="4">RING-type E3 ubiquitin transferase</fullName>
        <ecNumber evidence="4">2.3.2.27</ecNumber>
    </recommendedName>
</protein>
<dbReference type="Gramene" id="KFK43083">
    <property type="protein sequence ID" value="KFK43083"/>
    <property type="gene ID" value="AALP_AA1G076900"/>
</dbReference>